<protein>
    <submittedName>
        <fullName evidence="7">Hexosaminidase</fullName>
        <ecNumber evidence="7">3.2.1.52</ecNumber>
    </submittedName>
</protein>
<evidence type="ECO:0000256" key="3">
    <source>
        <dbReference type="ARBA" id="ARBA00023295"/>
    </source>
</evidence>
<dbReference type="InterPro" id="IPR029018">
    <property type="entry name" value="Hex-like_dom2"/>
</dbReference>
<dbReference type="InterPro" id="IPR052764">
    <property type="entry name" value="GH20_Enzymes"/>
</dbReference>
<comment type="similarity">
    <text evidence="1">Belongs to the glycosyl hydrolase 20 family.</text>
</comment>
<dbReference type="GO" id="GO:0004563">
    <property type="term" value="F:beta-N-acetylhexosaminidase activity"/>
    <property type="evidence" value="ECO:0007669"/>
    <property type="project" value="UniProtKB-EC"/>
</dbReference>
<dbReference type="Pfam" id="PF00754">
    <property type="entry name" value="F5_F8_type_C"/>
    <property type="match status" value="1"/>
</dbReference>
<gene>
    <name evidence="7" type="ORF">IW245_008049</name>
</gene>
<dbReference type="PANTHER" id="PTHR43678:SF1">
    <property type="entry name" value="BETA-N-ACETYLHEXOSAMINIDASE"/>
    <property type="match status" value="1"/>
</dbReference>
<keyword evidence="2 7" id="KW-0378">Hydrolase</keyword>
<dbReference type="InterPro" id="IPR015882">
    <property type="entry name" value="HEX_bac_N"/>
</dbReference>
<dbReference type="PROSITE" id="PS50022">
    <property type="entry name" value="FA58C_3"/>
    <property type="match status" value="1"/>
</dbReference>
<keyword evidence="3 7" id="KW-0326">Glycosidase</keyword>
<dbReference type="GO" id="GO:0005975">
    <property type="term" value="P:carbohydrate metabolic process"/>
    <property type="evidence" value="ECO:0007669"/>
    <property type="project" value="InterPro"/>
</dbReference>
<keyword evidence="8" id="KW-1185">Reference proteome</keyword>
<reference evidence="7" key="1">
    <citation type="submission" date="2020-11" db="EMBL/GenBank/DDBJ databases">
        <title>Sequencing the genomes of 1000 actinobacteria strains.</title>
        <authorList>
            <person name="Klenk H.-P."/>
        </authorList>
    </citation>
    <scope>NUCLEOTIDE SEQUENCE</scope>
    <source>
        <strain evidence="7">DSM 45356</strain>
    </source>
</reference>
<keyword evidence="5" id="KW-0732">Signal</keyword>
<dbReference type="PRINTS" id="PR00738">
    <property type="entry name" value="GLHYDRLASE20"/>
</dbReference>
<evidence type="ECO:0000256" key="1">
    <source>
        <dbReference type="ARBA" id="ARBA00006285"/>
    </source>
</evidence>
<dbReference type="RefSeq" id="WP_197008222.1">
    <property type="nucleotide sequence ID" value="NZ_BONS01000013.1"/>
</dbReference>
<dbReference type="AlphaFoldDB" id="A0A8J7KKZ5"/>
<evidence type="ECO:0000256" key="5">
    <source>
        <dbReference type="SAM" id="SignalP"/>
    </source>
</evidence>
<sequence>MKALRWVLGGMLVALAMPATPAAAAAPLAAGPPQTVPALREWTAGTGSYTFGTASRITVDPVYAGRLTDEAQVLADDLKDLTGRTVTVAQGSPAAGDIHMTLGATVPVEGYTLAVGANITVAGSDDAGAFYGTRTVLQLLKQSSTVPAGSARDWPTKAERGLMIDQGRKFFTVDWVRKHIKELAYLKLNSFHFHVSDTFGFRLESATHPELTSTDHYSKQDIADLVALGAKYHVGIVPEIDMPGHMNTTLTAHPELKLKSRTGAISNEFIDLSMDASYTLIRDLITEYLPLFPGPYWHIGADEYVSDYSQYPQLGTYATAHYGANATAKDTYYGFVNWANDLVRAGGKQTRMWNDGIKSGDGTITPATNIVVDFWYNYGLSPQQLLDRGHTVANESWTPTYYVLGGAKPDTKWMYETWTPDLFQGSQTVNAPTRNLGSSIHVWCDNPNAESEDQIAAGIRLPLRGLAQQTWGSPKLVATYAQFTPIADLVGHAPGWPAGPAGNLALGKPVTSSGTETANFPASYAVDGDPGTRWSSGYSDTSWIRVDLGTSQPVSRVVLRWEAAYGKAYKIQTSNDDATWTTVNTTTNSDGGVDDLAVTGTGRYIRMQGTTRATTWGYSLYEFEVYGTTATVYQIATGGKALDDPGSSGTAGTQLITWTTHGGTNQQWRSTPQSDGTVTLTNGASGMCADVSGANVVQNPCSGGASQKWKINGSIISTPAGLVLTTASTSDNAKVTVAADTGSALQRWTLTAV</sequence>
<dbReference type="InterPro" id="IPR000421">
    <property type="entry name" value="FA58C"/>
</dbReference>
<evidence type="ECO:0000313" key="8">
    <source>
        <dbReference type="Proteomes" id="UP000622552"/>
    </source>
</evidence>
<organism evidence="7 8">
    <name type="scientific">Longispora fulva</name>
    <dbReference type="NCBI Taxonomy" id="619741"/>
    <lineage>
        <taxon>Bacteria</taxon>
        <taxon>Bacillati</taxon>
        <taxon>Actinomycetota</taxon>
        <taxon>Actinomycetes</taxon>
        <taxon>Micromonosporales</taxon>
        <taxon>Micromonosporaceae</taxon>
        <taxon>Longispora</taxon>
    </lineage>
</organism>
<dbReference type="InterPro" id="IPR008979">
    <property type="entry name" value="Galactose-bd-like_sf"/>
</dbReference>
<accession>A0A8J7KKZ5</accession>
<dbReference type="EMBL" id="JADOUF010000001">
    <property type="protein sequence ID" value="MBG6141855.1"/>
    <property type="molecule type" value="Genomic_DNA"/>
</dbReference>
<evidence type="ECO:0000313" key="7">
    <source>
        <dbReference type="EMBL" id="MBG6141855.1"/>
    </source>
</evidence>
<dbReference type="Gene3D" id="2.80.10.50">
    <property type="match status" value="1"/>
</dbReference>
<dbReference type="SUPFAM" id="SSF55545">
    <property type="entry name" value="beta-N-acetylhexosaminidase-like domain"/>
    <property type="match status" value="1"/>
</dbReference>
<dbReference type="SUPFAM" id="SSF49785">
    <property type="entry name" value="Galactose-binding domain-like"/>
    <property type="match status" value="1"/>
</dbReference>
<dbReference type="Pfam" id="PF02838">
    <property type="entry name" value="Glyco_hydro_20b"/>
    <property type="match status" value="1"/>
</dbReference>
<feature type="domain" description="F5/8 type C" evidence="6">
    <location>
        <begin position="493"/>
        <end position="628"/>
    </location>
</feature>
<dbReference type="Proteomes" id="UP000622552">
    <property type="component" value="Unassembled WGS sequence"/>
</dbReference>
<name>A0A8J7KKZ5_9ACTN</name>
<dbReference type="InterPro" id="IPR017853">
    <property type="entry name" value="GH"/>
</dbReference>
<dbReference type="PROSITE" id="PS50231">
    <property type="entry name" value="RICIN_B_LECTIN"/>
    <property type="match status" value="1"/>
</dbReference>
<evidence type="ECO:0000256" key="4">
    <source>
        <dbReference type="PIRSR" id="PIRSR625705-1"/>
    </source>
</evidence>
<dbReference type="PANTHER" id="PTHR43678">
    <property type="entry name" value="PUTATIVE (AFU_ORTHOLOGUE AFUA_2G00640)-RELATED"/>
    <property type="match status" value="1"/>
</dbReference>
<evidence type="ECO:0000256" key="2">
    <source>
        <dbReference type="ARBA" id="ARBA00022801"/>
    </source>
</evidence>
<dbReference type="InterPro" id="IPR015883">
    <property type="entry name" value="Glyco_hydro_20_cat"/>
</dbReference>
<dbReference type="Gene3D" id="2.60.120.260">
    <property type="entry name" value="Galactose-binding domain-like"/>
    <property type="match status" value="1"/>
</dbReference>
<dbReference type="EC" id="3.2.1.52" evidence="7"/>
<dbReference type="Pfam" id="PF00728">
    <property type="entry name" value="Glyco_hydro_20"/>
    <property type="match status" value="1"/>
</dbReference>
<feature type="active site" description="Proton donor" evidence="4">
    <location>
        <position position="303"/>
    </location>
</feature>
<dbReference type="SMART" id="SM00231">
    <property type="entry name" value="FA58C"/>
    <property type="match status" value="1"/>
</dbReference>
<dbReference type="InterPro" id="IPR025705">
    <property type="entry name" value="Beta_hexosaminidase_sua/sub"/>
</dbReference>
<comment type="caution">
    <text evidence="7">The sequence shown here is derived from an EMBL/GenBank/DDBJ whole genome shotgun (WGS) entry which is preliminary data.</text>
</comment>
<feature type="chain" id="PRO_5039346968" evidence="5">
    <location>
        <begin position="26"/>
        <end position="753"/>
    </location>
</feature>
<dbReference type="SUPFAM" id="SSF50370">
    <property type="entry name" value="Ricin B-like lectins"/>
    <property type="match status" value="1"/>
</dbReference>
<evidence type="ECO:0000259" key="6">
    <source>
        <dbReference type="PROSITE" id="PS50022"/>
    </source>
</evidence>
<dbReference type="Gene3D" id="3.30.379.10">
    <property type="entry name" value="Chitobiase/beta-hexosaminidase domain 2-like"/>
    <property type="match status" value="1"/>
</dbReference>
<dbReference type="CDD" id="cd00161">
    <property type="entry name" value="beta-trefoil_Ricin-like"/>
    <property type="match status" value="1"/>
</dbReference>
<dbReference type="InterPro" id="IPR035992">
    <property type="entry name" value="Ricin_B-like_lectins"/>
</dbReference>
<dbReference type="SUPFAM" id="SSF51445">
    <property type="entry name" value="(Trans)glycosidases"/>
    <property type="match status" value="1"/>
</dbReference>
<dbReference type="InterPro" id="IPR000772">
    <property type="entry name" value="Ricin_B_lectin"/>
</dbReference>
<feature type="signal peptide" evidence="5">
    <location>
        <begin position="1"/>
        <end position="25"/>
    </location>
</feature>
<dbReference type="CDD" id="cd06564">
    <property type="entry name" value="GH20_DspB_LnbB-like"/>
    <property type="match status" value="1"/>
</dbReference>
<proteinExistence type="inferred from homology"/>
<dbReference type="SMART" id="SM00458">
    <property type="entry name" value="RICIN"/>
    <property type="match status" value="1"/>
</dbReference>
<dbReference type="Pfam" id="PF00652">
    <property type="entry name" value="Ricin_B_lectin"/>
    <property type="match status" value="1"/>
</dbReference>
<dbReference type="Gene3D" id="3.20.20.80">
    <property type="entry name" value="Glycosidases"/>
    <property type="match status" value="1"/>
</dbReference>